<evidence type="ECO:0000313" key="8">
    <source>
        <dbReference type="Proteomes" id="UP001150879"/>
    </source>
</evidence>
<evidence type="ECO:0000256" key="5">
    <source>
        <dbReference type="SAM" id="Phobius"/>
    </source>
</evidence>
<evidence type="ECO:0000313" key="7">
    <source>
        <dbReference type="EMBL" id="KAJ5185268.1"/>
    </source>
</evidence>
<evidence type="ECO:0000256" key="1">
    <source>
        <dbReference type="ARBA" id="ARBA00004370"/>
    </source>
</evidence>
<dbReference type="InterPro" id="IPR025423">
    <property type="entry name" value="TMEM205-like"/>
</dbReference>
<feature type="transmembrane region" description="Helical" evidence="5">
    <location>
        <begin position="134"/>
        <end position="155"/>
    </location>
</feature>
<protein>
    <recommendedName>
        <fullName evidence="6">TMEM205-like domain-containing protein</fullName>
    </recommendedName>
</protein>
<evidence type="ECO:0000256" key="2">
    <source>
        <dbReference type="ARBA" id="ARBA00022692"/>
    </source>
</evidence>
<feature type="transmembrane region" description="Helical" evidence="5">
    <location>
        <begin position="94"/>
        <end position="114"/>
    </location>
</feature>
<dbReference type="AlphaFoldDB" id="A0A9W9IVZ6"/>
<organism evidence="7 8">
    <name type="scientific">Penicillium cf. griseofulvum</name>
    <dbReference type="NCBI Taxonomy" id="2972120"/>
    <lineage>
        <taxon>Eukaryota</taxon>
        <taxon>Fungi</taxon>
        <taxon>Dikarya</taxon>
        <taxon>Ascomycota</taxon>
        <taxon>Pezizomycotina</taxon>
        <taxon>Eurotiomycetes</taxon>
        <taxon>Eurotiomycetidae</taxon>
        <taxon>Eurotiales</taxon>
        <taxon>Aspergillaceae</taxon>
        <taxon>Penicillium</taxon>
    </lineage>
</organism>
<proteinExistence type="predicted"/>
<name>A0A9W9IVZ6_9EURO</name>
<keyword evidence="8" id="KW-1185">Reference proteome</keyword>
<keyword evidence="2 5" id="KW-0812">Transmembrane</keyword>
<comment type="subcellular location">
    <subcellularLocation>
        <location evidence="1">Membrane</location>
    </subcellularLocation>
</comment>
<dbReference type="PANTHER" id="PTHR23241">
    <property type="entry name" value="LATE EMBRYOGENESIS ABUNDANT PLANTS LEA-RELATED"/>
    <property type="match status" value="1"/>
</dbReference>
<evidence type="ECO:0000259" key="6">
    <source>
        <dbReference type="Pfam" id="PF13664"/>
    </source>
</evidence>
<feature type="domain" description="TMEM205-like" evidence="6">
    <location>
        <begin position="58"/>
        <end position="165"/>
    </location>
</feature>
<dbReference type="PANTHER" id="PTHR23241:SF106">
    <property type="entry name" value="DUF4149 DOMAIN-CONTAINING PROTEIN"/>
    <property type="match status" value="1"/>
</dbReference>
<evidence type="ECO:0000256" key="3">
    <source>
        <dbReference type="ARBA" id="ARBA00022989"/>
    </source>
</evidence>
<feature type="transmembrane region" description="Helical" evidence="5">
    <location>
        <begin position="57"/>
        <end position="82"/>
    </location>
</feature>
<feature type="transmembrane region" description="Helical" evidence="5">
    <location>
        <begin position="194"/>
        <end position="214"/>
    </location>
</feature>
<dbReference type="Proteomes" id="UP001150879">
    <property type="component" value="Unassembled WGS sequence"/>
</dbReference>
<reference evidence="7" key="2">
    <citation type="journal article" date="2023" name="IMA Fungus">
        <title>Comparative genomic study of the Penicillium genus elucidates a diverse pangenome and 15 lateral gene transfer events.</title>
        <authorList>
            <person name="Petersen C."/>
            <person name="Sorensen T."/>
            <person name="Nielsen M.R."/>
            <person name="Sondergaard T.E."/>
            <person name="Sorensen J.L."/>
            <person name="Fitzpatrick D.A."/>
            <person name="Frisvad J.C."/>
            <person name="Nielsen K.L."/>
        </authorList>
    </citation>
    <scope>NUCLEOTIDE SEQUENCE</scope>
    <source>
        <strain evidence="7">IBT 16849</strain>
    </source>
</reference>
<reference evidence="7" key="1">
    <citation type="submission" date="2022-11" db="EMBL/GenBank/DDBJ databases">
        <authorList>
            <person name="Petersen C."/>
        </authorList>
    </citation>
    <scope>NUCLEOTIDE SEQUENCE</scope>
    <source>
        <strain evidence="7">IBT 16849</strain>
    </source>
</reference>
<dbReference type="EMBL" id="JAPQKP010000006">
    <property type="protein sequence ID" value="KAJ5185268.1"/>
    <property type="molecule type" value="Genomic_DNA"/>
</dbReference>
<keyword evidence="4 5" id="KW-0472">Membrane</keyword>
<gene>
    <name evidence="7" type="ORF">N7472_010108</name>
</gene>
<dbReference type="GO" id="GO:0016020">
    <property type="term" value="C:membrane"/>
    <property type="evidence" value="ECO:0007669"/>
    <property type="project" value="UniProtKB-SubCell"/>
</dbReference>
<keyword evidence="3 5" id="KW-1133">Transmembrane helix</keyword>
<dbReference type="InterPro" id="IPR053009">
    <property type="entry name" value="Xanthocillin_Biosynth-Assoc"/>
</dbReference>
<evidence type="ECO:0000256" key="4">
    <source>
        <dbReference type="ARBA" id="ARBA00023136"/>
    </source>
</evidence>
<sequence length="221" mass="24426">MRSRRLFGSGNKRVTKNRVVSITATSPPCNLKPTLSPTQLSRDYKISEIMDPRPYHILSYGTLLGTQFYQSFVGGFVAFRALPRPQFASLQSALFPIYFSLQTALPVVVALTASRGGQVLGLSGLAAPENRLDTLLPLSTVAVTGLVNMFVLRPLTTRVMHERKHQETRDGKRSYDPAPHSKEMLALNKKFGRVHGISSLVNLVSLIATVWYGVALSKRLE</sequence>
<comment type="caution">
    <text evidence="7">The sequence shown here is derived from an EMBL/GenBank/DDBJ whole genome shotgun (WGS) entry which is preliminary data.</text>
</comment>
<accession>A0A9W9IVZ6</accession>
<dbReference type="Pfam" id="PF13664">
    <property type="entry name" value="DUF4149"/>
    <property type="match status" value="1"/>
</dbReference>